<dbReference type="GeneID" id="127565021"/>
<evidence type="ECO:0000313" key="1">
    <source>
        <dbReference type="Proteomes" id="UP000515160"/>
    </source>
</evidence>
<dbReference type="Proteomes" id="UP000515160">
    <property type="component" value="Chromosome 2L"/>
</dbReference>
<reference evidence="2" key="1">
    <citation type="submission" date="2025-08" db="UniProtKB">
        <authorList>
            <consortium name="RefSeq"/>
        </authorList>
    </citation>
    <scope>IDENTIFICATION</scope>
    <source>
        <strain evidence="2">15112-1751.03</strain>
        <tissue evidence="2">Whole Adult</tissue>
    </source>
</reference>
<dbReference type="RefSeq" id="XP_051857896.1">
    <property type="nucleotide sequence ID" value="XM_052001936.1"/>
</dbReference>
<evidence type="ECO:0000313" key="2">
    <source>
        <dbReference type="RefSeq" id="XP_051857896.1"/>
    </source>
</evidence>
<name>A0A9C6SPS4_DROAB</name>
<accession>A0A9C6SPS4</accession>
<organism evidence="1 2">
    <name type="scientific">Drosophila albomicans</name>
    <name type="common">Fruit fly</name>
    <dbReference type="NCBI Taxonomy" id="7291"/>
    <lineage>
        <taxon>Eukaryota</taxon>
        <taxon>Metazoa</taxon>
        <taxon>Ecdysozoa</taxon>
        <taxon>Arthropoda</taxon>
        <taxon>Hexapoda</taxon>
        <taxon>Insecta</taxon>
        <taxon>Pterygota</taxon>
        <taxon>Neoptera</taxon>
        <taxon>Endopterygota</taxon>
        <taxon>Diptera</taxon>
        <taxon>Brachycera</taxon>
        <taxon>Muscomorpha</taxon>
        <taxon>Ephydroidea</taxon>
        <taxon>Drosophilidae</taxon>
        <taxon>Drosophila</taxon>
    </lineage>
</organism>
<keyword evidence="1" id="KW-1185">Reference proteome</keyword>
<gene>
    <name evidence="2" type="primary">LOC127565021</name>
</gene>
<dbReference type="AlphaFoldDB" id="A0A9C6SPS4"/>
<sequence>MDIEYAVENAHDENILTSVLPLDKELNLSCMLSLLTLQPYPEEDNFHCDDEMMRMREQLLILKQEVDALDHRDDDYYQKKELLIYKIFCEFRSISYEHDCDDGLQEIAEEYEEQ</sequence>
<dbReference type="OrthoDB" id="7838665at2759"/>
<proteinExistence type="predicted"/>
<protein>
    <submittedName>
        <fullName evidence="2">Uncharacterized protein LOC127565021</fullName>
    </submittedName>
</protein>